<dbReference type="CDD" id="cd04301">
    <property type="entry name" value="NAT_SF"/>
    <property type="match status" value="1"/>
</dbReference>
<organism evidence="2 3">
    <name type="scientific">Nibrella saemangeumensis</name>
    <dbReference type="NCBI Taxonomy" id="1084526"/>
    <lineage>
        <taxon>Bacteria</taxon>
        <taxon>Pseudomonadati</taxon>
        <taxon>Bacteroidota</taxon>
        <taxon>Cytophagia</taxon>
        <taxon>Cytophagales</taxon>
        <taxon>Spirosomataceae</taxon>
        <taxon>Nibrella</taxon>
    </lineage>
</organism>
<dbReference type="Gene3D" id="3.40.630.30">
    <property type="match status" value="1"/>
</dbReference>
<dbReference type="EMBL" id="BAABHD010000083">
    <property type="protein sequence ID" value="GAA4468162.1"/>
    <property type="molecule type" value="Genomic_DNA"/>
</dbReference>
<sequence length="171" mass="19593">MKFIIQQEGLPDQSSVYEVIARAFEREDESRLVNRMRQSNAFVPELSLVAMYEQKIVGHILFSKIIIHNQLRITPSLALAPLAVEPDFQRQGVGSLLVREGLKRSRELGFTSVVVLGHEHYYPRFEFIPTTKWGIRPPFQVPAEVFMAVELVKDSLSGIQGTVRYPDDFFE</sequence>
<accession>A0ABP8NM94</accession>
<dbReference type="InterPro" id="IPR016181">
    <property type="entry name" value="Acyl_CoA_acyltransferase"/>
</dbReference>
<name>A0ABP8NM94_9BACT</name>
<dbReference type="Pfam" id="PF00583">
    <property type="entry name" value="Acetyltransf_1"/>
    <property type="match status" value="1"/>
</dbReference>
<gene>
    <name evidence="2" type="ORF">GCM10023189_53020</name>
</gene>
<proteinExistence type="predicted"/>
<dbReference type="PROSITE" id="PS51186">
    <property type="entry name" value="GNAT"/>
    <property type="match status" value="1"/>
</dbReference>
<dbReference type="Proteomes" id="UP001501175">
    <property type="component" value="Unassembled WGS sequence"/>
</dbReference>
<evidence type="ECO:0000313" key="3">
    <source>
        <dbReference type="Proteomes" id="UP001501175"/>
    </source>
</evidence>
<dbReference type="RefSeq" id="WP_345248834.1">
    <property type="nucleotide sequence ID" value="NZ_BAABHD010000083.1"/>
</dbReference>
<protein>
    <submittedName>
        <fullName evidence="2">N-acetyltransferase</fullName>
    </submittedName>
</protein>
<reference evidence="3" key="1">
    <citation type="journal article" date="2019" name="Int. J. Syst. Evol. Microbiol.">
        <title>The Global Catalogue of Microorganisms (GCM) 10K type strain sequencing project: providing services to taxonomists for standard genome sequencing and annotation.</title>
        <authorList>
            <consortium name="The Broad Institute Genomics Platform"/>
            <consortium name="The Broad Institute Genome Sequencing Center for Infectious Disease"/>
            <person name="Wu L."/>
            <person name="Ma J."/>
        </authorList>
    </citation>
    <scope>NUCLEOTIDE SEQUENCE [LARGE SCALE GENOMIC DNA]</scope>
    <source>
        <strain evidence="3">JCM 17927</strain>
    </source>
</reference>
<keyword evidence="3" id="KW-1185">Reference proteome</keyword>
<evidence type="ECO:0000313" key="2">
    <source>
        <dbReference type="EMBL" id="GAA4468162.1"/>
    </source>
</evidence>
<dbReference type="InterPro" id="IPR000182">
    <property type="entry name" value="GNAT_dom"/>
</dbReference>
<evidence type="ECO:0000259" key="1">
    <source>
        <dbReference type="PROSITE" id="PS51186"/>
    </source>
</evidence>
<dbReference type="SUPFAM" id="SSF55729">
    <property type="entry name" value="Acyl-CoA N-acyltransferases (Nat)"/>
    <property type="match status" value="1"/>
</dbReference>
<comment type="caution">
    <text evidence="2">The sequence shown here is derived from an EMBL/GenBank/DDBJ whole genome shotgun (WGS) entry which is preliminary data.</text>
</comment>
<feature type="domain" description="N-acetyltransferase" evidence="1">
    <location>
        <begin position="3"/>
        <end position="152"/>
    </location>
</feature>